<comment type="caution">
    <text evidence="1">The sequence shown here is derived from an EMBL/GenBank/DDBJ whole genome shotgun (WGS) entry which is preliminary data.</text>
</comment>
<name>A0ABP8AE09_9ACTN</name>
<evidence type="ECO:0000313" key="1">
    <source>
        <dbReference type="EMBL" id="GAA4182406.1"/>
    </source>
</evidence>
<organism evidence="1 2">
    <name type="scientific">Streptosporangium oxazolinicum</name>
    <dbReference type="NCBI Taxonomy" id="909287"/>
    <lineage>
        <taxon>Bacteria</taxon>
        <taxon>Bacillati</taxon>
        <taxon>Actinomycetota</taxon>
        <taxon>Actinomycetes</taxon>
        <taxon>Streptosporangiales</taxon>
        <taxon>Streptosporangiaceae</taxon>
        <taxon>Streptosporangium</taxon>
    </lineage>
</organism>
<dbReference type="EMBL" id="BAABAQ010000001">
    <property type="protein sequence ID" value="GAA4182406.1"/>
    <property type="molecule type" value="Genomic_DNA"/>
</dbReference>
<protein>
    <submittedName>
        <fullName evidence="1">Uncharacterized protein</fullName>
    </submittedName>
</protein>
<keyword evidence="2" id="KW-1185">Reference proteome</keyword>
<gene>
    <name evidence="1" type="ORF">GCM10022252_08290</name>
</gene>
<reference evidence="2" key="1">
    <citation type="journal article" date="2019" name="Int. J. Syst. Evol. Microbiol.">
        <title>The Global Catalogue of Microorganisms (GCM) 10K type strain sequencing project: providing services to taxonomists for standard genome sequencing and annotation.</title>
        <authorList>
            <consortium name="The Broad Institute Genomics Platform"/>
            <consortium name="The Broad Institute Genome Sequencing Center for Infectious Disease"/>
            <person name="Wu L."/>
            <person name="Ma J."/>
        </authorList>
    </citation>
    <scope>NUCLEOTIDE SEQUENCE [LARGE SCALE GENOMIC DNA]</scope>
    <source>
        <strain evidence="2">JCM 17388</strain>
    </source>
</reference>
<proteinExistence type="predicted"/>
<sequence length="224" mass="24973">MEAVRRFADYEVPDLRITTVARNNQIVDFQDSPLLKAARLCLVDVRTEVAGISVADVLEYLEYGEWETALLLLEELGDAHPQLPEFWSLLADAARLMWLQWDADWCEWRCSEARNGAVRADLCLTSAEDGGRMRPVPLRGVLRPMWDVGLLTPEGEPLLGIARLWVEGRDPLEPGGCGSVRLLPLTFEHWRHLKPGDVITMHEIRAPIGAARITGVSLPVTAGS</sequence>
<accession>A0ABP8AE09</accession>
<dbReference type="Proteomes" id="UP001501251">
    <property type="component" value="Unassembled WGS sequence"/>
</dbReference>
<evidence type="ECO:0000313" key="2">
    <source>
        <dbReference type="Proteomes" id="UP001501251"/>
    </source>
</evidence>